<feature type="compositionally biased region" description="Low complexity" evidence="6">
    <location>
        <begin position="552"/>
        <end position="561"/>
    </location>
</feature>
<feature type="compositionally biased region" description="Low complexity" evidence="6">
    <location>
        <begin position="327"/>
        <end position="350"/>
    </location>
</feature>
<feature type="region of interest" description="Disordered" evidence="6">
    <location>
        <begin position="195"/>
        <end position="218"/>
    </location>
</feature>
<dbReference type="InterPro" id="IPR037794">
    <property type="entry name" value="TAF12"/>
</dbReference>
<evidence type="ECO:0000256" key="6">
    <source>
        <dbReference type="SAM" id="MobiDB-lite"/>
    </source>
</evidence>
<dbReference type="CDD" id="cd07981">
    <property type="entry name" value="HFD_TAF12"/>
    <property type="match status" value="1"/>
</dbReference>
<dbReference type="EMBL" id="CAKMRJ010005412">
    <property type="protein sequence ID" value="CAH1442423.1"/>
    <property type="molecule type" value="Genomic_DNA"/>
</dbReference>
<feature type="domain" description="Transcription initiation factor TFIID subunit 12" evidence="7">
    <location>
        <begin position="444"/>
        <end position="511"/>
    </location>
</feature>
<dbReference type="GO" id="GO:0000124">
    <property type="term" value="C:SAGA complex"/>
    <property type="evidence" value="ECO:0007669"/>
    <property type="project" value="InterPro"/>
</dbReference>
<dbReference type="GO" id="GO:0051123">
    <property type="term" value="P:RNA polymerase II preinitiation complex assembly"/>
    <property type="evidence" value="ECO:0007669"/>
    <property type="project" value="TreeGrafter"/>
</dbReference>
<dbReference type="Gene3D" id="1.10.20.10">
    <property type="entry name" value="Histone, subunit A"/>
    <property type="match status" value="1"/>
</dbReference>
<dbReference type="GO" id="GO:0017025">
    <property type="term" value="F:TBP-class protein binding"/>
    <property type="evidence" value="ECO:0007669"/>
    <property type="project" value="TreeGrafter"/>
</dbReference>
<dbReference type="GO" id="GO:0046982">
    <property type="term" value="F:protein heterodimerization activity"/>
    <property type="evidence" value="ECO:0007669"/>
    <property type="project" value="InterPro"/>
</dbReference>
<dbReference type="Proteomes" id="UP001157418">
    <property type="component" value="Unassembled WGS sequence"/>
</dbReference>
<comment type="caution">
    <text evidence="8">The sequence shown here is derived from an EMBL/GenBank/DDBJ whole genome shotgun (WGS) entry which is preliminary data.</text>
</comment>
<evidence type="ECO:0000313" key="8">
    <source>
        <dbReference type="EMBL" id="CAH1442423.1"/>
    </source>
</evidence>
<evidence type="ECO:0000256" key="1">
    <source>
        <dbReference type="ARBA" id="ARBA00004123"/>
    </source>
</evidence>
<dbReference type="SUPFAM" id="SSF47113">
    <property type="entry name" value="Histone-fold"/>
    <property type="match status" value="1"/>
</dbReference>
<feature type="compositionally biased region" description="Polar residues" evidence="6">
    <location>
        <begin position="34"/>
        <end position="47"/>
    </location>
</feature>
<organism evidence="8 9">
    <name type="scientific">Lactuca virosa</name>
    <dbReference type="NCBI Taxonomy" id="75947"/>
    <lineage>
        <taxon>Eukaryota</taxon>
        <taxon>Viridiplantae</taxon>
        <taxon>Streptophyta</taxon>
        <taxon>Embryophyta</taxon>
        <taxon>Tracheophyta</taxon>
        <taxon>Spermatophyta</taxon>
        <taxon>Magnoliopsida</taxon>
        <taxon>eudicotyledons</taxon>
        <taxon>Gunneridae</taxon>
        <taxon>Pentapetalae</taxon>
        <taxon>asterids</taxon>
        <taxon>campanulids</taxon>
        <taxon>Asterales</taxon>
        <taxon>Asteraceae</taxon>
        <taxon>Cichorioideae</taxon>
        <taxon>Cichorieae</taxon>
        <taxon>Lactucinae</taxon>
        <taxon>Lactuca</taxon>
    </lineage>
</organism>
<feature type="compositionally biased region" description="Polar residues" evidence="6">
    <location>
        <begin position="351"/>
        <end position="362"/>
    </location>
</feature>
<evidence type="ECO:0000256" key="4">
    <source>
        <dbReference type="ARBA" id="ARBA00023163"/>
    </source>
</evidence>
<dbReference type="InterPro" id="IPR003228">
    <property type="entry name" value="TFIID_TAF12_dom"/>
</dbReference>
<evidence type="ECO:0000256" key="2">
    <source>
        <dbReference type="ARBA" id="ARBA00007530"/>
    </source>
</evidence>
<feature type="region of interest" description="Disordered" evidence="6">
    <location>
        <begin position="1"/>
        <end position="70"/>
    </location>
</feature>
<sequence>MMADGSSSSPIQSTITNATTSMDQQQQQQSISQNLPSSIDNTIGQIMSTPSLPSQQQQQQAPQVNSSNVLSQQQQQQQLLQQQQQQSNLMGTANFQIHQQGLQRSPSISRLNHMQQQQQQQQQYNMSANNAARIYGQMNFASGQQQMPQQQQNQQIGQIGNATLTRSGLMGQTGHMTMLPGQAAAAAQLNLQSQLSASPRQKTGLVQGSQFHPGNTPGQSLQGMQMGMNMISPYNLNSQIRANGSLAFSQQRINQGQMRPQLAQQNAIASSQKLQAQGLSRTPFMNSQLSALSQNGQLAMMQNNLTQQQWSKQMPAMSAPNSPSYRLQQQQRQQQQQQALLGQQQQQQQLPSSQMHNSMSLNQQQISQMVQQQQQQHQNQQQQPIGHQQNQQQLLQQQSPRIGGSTGQKSLSLTGSQPDATASGTTTPGGSSSQGTEASNHLLGKRKIRDLVAQIDPNIVLDPELEEMLLMLADDFIDSVTSFGAILAKHRNSSIVESKDVLLHLEKNYKLTIPGFSSEEKKQKQDKPPSDLHKKRLDMIQGLMENSCSETNMNNNNNNNNSKESTIPRNQFGGNMQMRASASSEQLMMQSQNKHLNKQGFDGY</sequence>
<dbReference type="PANTHER" id="PTHR12264:SF26">
    <property type="entry name" value="TRANSCRIPTION INITIATION FACTOR TFIID SUBUNIT 12B"/>
    <property type="match status" value="1"/>
</dbReference>
<feature type="compositionally biased region" description="Polar residues" evidence="6">
    <location>
        <begin position="407"/>
        <end position="422"/>
    </location>
</feature>
<feature type="region of interest" description="Disordered" evidence="6">
    <location>
        <begin position="307"/>
        <end position="439"/>
    </location>
</feature>
<comment type="similarity">
    <text evidence="2">Belongs to the TAF12 family.</text>
</comment>
<feature type="region of interest" description="Disordered" evidence="6">
    <location>
        <begin position="549"/>
        <end position="574"/>
    </location>
</feature>
<evidence type="ECO:0000313" key="9">
    <source>
        <dbReference type="Proteomes" id="UP001157418"/>
    </source>
</evidence>
<reference evidence="8 9" key="1">
    <citation type="submission" date="2022-01" db="EMBL/GenBank/DDBJ databases">
        <authorList>
            <person name="Xiong W."/>
            <person name="Schranz E."/>
        </authorList>
    </citation>
    <scope>NUCLEOTIDE SEQUENCE [LARGE SCALE GENOMIC DNA]</scope>
</reference>
<dbReference type="Pfam" id="PF03847">
    <property type="entry name" value="TFIID_20kDa"/>
    <property type="match status" value="1"/>
</dbReference>
<dbReference type="FunFam" id="1.10.20.10:FF:000011">
    <property type="entry name" value="Transcription initiation factor TFIID subunit 12"/>
    <property type="match status" value="1"/>
</dbReference>
<feature type="compositionally biased region" description="Low complexity" evidence="6">
    <location>
        <begin position="423"/>
        <end position="436"/>
    </location>
</feature>
<gene>
    <name evidence="8" type="ORF">LVIROSA_LOCUS28412</name>
</gene>
<evidence type="ECO:0000256" key="5">
    <source>
        <dbReference type="ARBA" id="ARBA00023242"/>
    </source>
</evidence>
<proteinExistence type="inferred from homology"/>
<dbReference type="GO" id="GO:0005669">
    <property type="term" value="C:transcription factor TFIID complex"/>
    <property type="evidence" value="ECO:0007669"/>
    <property type="project" value="InterPro"/>
</dbReference>
<keyword evidence="9" id="KW-1185">Reference proteome</keyword>
<dbReference type="AlphaFoldDB" id="A0AAU9NXC4"/>
<feature type="compositionally biased region" description="Polar residues" evidence="6">
    <location>
        <begin position="199"/>
        <end position="218"/>
    </location>
</feature>
<feature type="compositionally biased region" description="Low complexity" evidence="6">
    <location>
        <begin position="24"/>
        <end position="33"/>
    </location>
</feature>
<feature type="compositionally biased region" description="Polar residues" evidence="6">
    <location>
        <begin position="562"/>
        <end position="574"/>
    </location>
</feature>
<keyword evidence="3" id="KW-0805">Transcription regulation</keyword>
<protein>
    <recommendedName>
        <fullName evidence="7">Transcription initiation factor TFIID subunit 12 domain-containing protein</fullName>
    </recommendedName>
</protein>
<dbReference type="InterPro" id="IPR009072">
    <property type="entry name" value="Histone-fold"/>
</dbReference>
<comment type="subcellular location">
    <subcellularLocation>
        <location evidence="1">Nucleus</location>
    </subcellularLocation>
</comment>
<feature type="compositionally biased region" description="Low complexity" evidence="6">
    <location>
        <begin position="48"/>
        <end position="70"/>
    </location>
</feature>
<dbReference type="GO" id="GO:0003677">
    <property type="term" value="F:DNA binding"/>
    <property type="evidence" value="ECO:0007669"/>
    <property type="project" value="TreeGrafter"/>
</dbReference>
<name>A0AAU9NXC4_9ASTR</name>
<keyword evidence="4" id="KW-0804">Transcription</keyword>
<evidence type="ECO:0000256" key="3">
    <source>
        <dbReference type="ARBA" id="ARBA00023015"/>
    </source>
</evidence>
<keyword evidence="5" id="KW-0539">Nucleus</keyword>
<feature type="compositionally biased region" description="Polar residues" evidence="6">
    <location>
        <begin position="1"/>
        <end position="23"/>
    </location>
</feature>
<feature type="compositionally biased region" description="Low complexity" evidence="6">
    <location>
        <begin position="363"/>
        <end position="400"/>
    </location>
</feature>
<dbReference type="PANTHER" id="PTHR12264">
    <property type="entry name" value="TRANSCRIPTION INITIATION FACTOR TFIID SUBUNIT 12"/>
    <property type="match status" value="1"/>
</dbReference>
<evidence type="ECO:0000259" key="7">
    <source>
        <dbReference type="Pfam" id="PF03847"/>
    </source>
</evidence>
<accession>A0AAU9NXC4</accession>